<evidence type="ECO:0000313" key="1">
    <source>
        <dbReference type="EMBL" id="MBV6531252.1"/>
    </source>
</evidence>
<protein>
    <submittedName>
        <fullName evidence="2">Uncharacterized protein</fullName>
    </submittedName>
</protein>
<proteinExistence type="predicted"/>
<evidence type="ECO:0000313" key="2">
    <source>
        <dbReference type="EMBL" id="MBV6546415.1"/>
    </source>
</evidence>
<reference evidence="2 4" key="1">
    <citation type="journal article" date="2021" name="Mol. Ecol.">
        <title>Polar bear-adapted Ursidibacter maritimus are remarkably conserved after generations in captivity.</title>
        <authorList>
            <person name="Espinosa-Gongora C."/>
            <person name="Hansen M.J."/>
            <person name="Bertelsen M.F."/>
            <person name="Bojesen A.M."/>
        </authorList>
    </citation>
    <scope>NUCLEOTIDE SEQUENCE</scope>
    <source>
        <strain evidence="2">Pb43105x</strain>
        <strain evidence="1 4">Pb43106</strain>
    </source>
</reference>
<comment type="caution">
    <text evidence="2">The sequence shown here is derived from an EMBL/GenBank/DDBJ whole genome shotgun (WGS) entry which is preliminary data.</text>
</comment>
<dbReference type="Proteomes" id="UP000732858">
    <property type="component" value="Unassembled WGS sequence"/>
</dbReference>
<accession>A0A949T3X2</accession>
<dbReference type="GeneID" id="65549188"/>
<evidence type="ECO:0000313" key="4">
    <source>
        <dbReference type="Proteomes" id="UP001196379"/>
    </source>
</evidence>
<dbReference type="EMBL" id="JABULY010000001">
    <property type="protein sequence ID" value="MBV6531252.1"/>
    <property type="molecule type" value="Genomic_DNA"/>
</dbReference>
<evidence type="ECO:0000313" key="3">
    <source>
        <dbReference type="Proteomes" id="UP000732858"/>
    </source>
</evidence>
<dbReference type="AlphaFoldDB" id="A0A949T3X2"/>
<name>A0A949T3X2_9PAST</name>
<organism evidence="2 3">
    <name type="scientific">Ursidibacter maritimus</name>
    <dbReference type="NCBI Taxonomy" id="1331689"/>
    <lineage>
        <taxon>Bacteria</taxon>
        <taxon>Pseudomonadati</taxon>
        <taxon>Pseudomonadota</taxon>
        <taxon>Gammaproteobacteria</taxon>
        <taxon>Pasteurellales</taxon>
        <taxon>Pasteurellaceae</taxon>
        <taxon>Ursidibacter</taxon>
    </lineage>
</organism>
<keyword evidence="4" id="KW-1185">Reference proteome</keyword>
<dbReference type="RefSeq" id="WP_157403303.1">
    <property type="nucleotide sequence ID" value="NZ_JABULY010000001.1"/>
</dbReference>
<gene>
    <name evidence="1" type="ORF">HT657_03675</name>
    <name evidence="2" type="ORF">HT672_03790</name>
</gene>
<dbReference type="Proteomes" id="UP001196379">
    <property type="component" value="Unassembled WGS sequence"/>
</dbReference>
<dbReference type="EMBL" id="JABUMC010000005">
    <property type="protein sequence ID" value="MBV6546415.1"/>
    <property type="molecule type" value="Genomic_DNA"/>
</dbReference>
<sequence>MVEKSDVLFVDKQKASRINSKLQLLAEDTIDLLFNRASVVKDDDSVNEDYFIAIKKKAVKVS</sequence>